<sequence>MGMVPHWCLRVRRRLTVSLKVVQDRYLFYVCGVRGSANCILRRTSRVIYCSMTFHECHLFMASQRTHRYASLRGHGLLLDFSILLTRLDPEHAGGRSLPVLSQPR</sequence>
<dbReference type="AlphaFoldDB" id="A0A0F7UT36"/>
<dbReference type="EMBL" id="LN714492">
    <property type="protein sequence ID" value="CEL72192.1"/>
    <property type="molecule type" value="Genomic_DNA"/>
</dbReference>
<protein>
    <submittedName>
        <fullName evidence="1">Uncharacterized protein</fullName>
    </submittedName>
</protein>
<organism evidence="1">
    <name type="scientific">Toxoplasma gondii (strain ATCC 50861 / VEG)</name>
    <dbReference type="NCBI Taxonomy" id="432359"/>
    <lineage>
        <taxon>Eukaryota</taxon>
        <taxon>Sar</taxon>
        <taxon>Alveolata</taxon>
        <taxon>Apicomplexa</taxon>
        <taxon>Conoidasida</taxon>
        <taxon>Coccidia</taxon>
        <taxon>Eucoccidiorida</taxon>
        <taxon>Eimeriorina</taxon>
        <taxon>Sarcocystidae</taxon>
        <taxon>Toxoplasma</taxon>
    </lineage>
</organism>
<reference evidence="1" key="1">
    <citation type="journal article" date="2015" name="PLoS ONE">
        <title>Comprehensive Evaluation of Toxoplasma gondii VEG and Neospora caninum LIV Genomes with Tachyzoite Stage Transcriptome and Proteome Defines Novel Transcript Features.</title>
        <authorList>
            <person name="Ramaprasad A."/>
            <person name="Mourier T."/>
            <person name="Naeem R."/>
            <person name="Malas T.B."/>
            <person name="Moussa E."/>
            <person name="Panigrahi A."/>
            <person name="Vermont S.J."/>
            <person name="Otto T.D."/>
            <person name="Wastling J."/>
            <person name="Pain A."/>
        </authorList>
    </citation>
    <scope>NUCLEOTIDE SEQUENCE</scope>
    <source>
        <strain evidence="1">VEG</strain>
    </source>
</reference>
<evidence type="ECO:0000313" key="1">
    <source>
        <dbReference type="EMBL" id="CEL72192.1"/>
    </source>
</evidence>
<gene>
    <name evidence="1" type="ORF">BN1205_056550</name>
</gene>
<proteinExistence type="predicted"/>
<accession>A0A0F7UT36</accession>
<name>A0A0F7UT36_TOXGV</name>